<organism evidence="3 4">
    <name type="scientific">Crossiella equi</name>
    <dbReference type="NCBI Taxonomy" id="130796"/>
    <lineage>
        <taxon>Bacteria</taxon>
        <taxon>Bacillati</taxon>
        <taxon>Actinomycetota</taxon>
        <taxon>Actinomycetes</taxon>
        <taxon>Pseudonocardiales</taxon>
        <taxon>Pseudonocardiaceae</taxon>
        <taxon>Crossiella</taxon>
    </lineage>
</organism>
<dbReference type="EMBL" id="JAGIOO010000001">
    <property type="protein sequence ID" value="MBP2476353.1"/>
    <property type="molecule type" value="Genomic_DNA"/>
</dbReference>
<comment type="caution">
    <text evidence="3">The sequence shown here is derived from an EMBL/GenBank/DDBJ whole genome shotgun (WGS) entry which is preliminary data.</text>
</comment>
<dbReference type="PIRSF" id="PIRSF009160">
    <property type="entry name" value="UCP009160"/>
    <property type="match status" value="1"/>
</dbReference>
<proteinExistence type="predicted"/>
<accession>A0ABS5AIF8</accession>
<sequence length="268" mass="28574">MRTSSNPAFRNLPQQGGYATFNPAGPPGGYQQGYGAPQQPGYDSRPTTSERPITVDDVVLKTATSFGVTLIAGLVTAYFGLFVLALPALLVGLGVGLYLSFRPKGSAPLTLTYAAAQGVVLGGISAWFEMQPRFSGIVPQALIGTAGVFIGMLVVYKTGAIRVTPKLTRWVVGAMVGILVLVLANLVAGFFVDGGLGLRNGGPIAIIFSLVVIGVAAFSLLMDFDMADEMVRNGMDAKWAWYAAFALTMTVVWLYMEILRLLSYFRQD</sequence>
<evidence type="ECO:0000313" key="4">
    <source>
        <dbReference type="Proteomes" id="UP001519363"/>
    </source>
</evidence>
<dbReference type="Pfam" id="PF12811">
    <property type="entry name" value="BaxI_1"/>
    <property type="match status" value="1"/>
</dbReference>
<feature type="transmembrane region" description="Helical" evidence="2">
    <location>
        <begin position="134"/>
        <end position="155"/>
    </location>
</feature>
<reference evidence="3 4" key="1">
    <citation type="submission" date="2021-03" db="EMBL/GenBank/DDBJ databases">
        <title>Sequencing the genomes of 1000 actinobacteria strains.</title>
        <authorList>
            <person name="Klenk H.-P."/>
        </authorList>
    </citation>
    <scope>NUCLEOTIDE SEQUENCE [LARGE SCALE GENOMIC DNA]</scope>
    <source>
        <strain evidence="3 4">DSM 44580</strain>
    </source>
</reference>
<dbReference type="Proteomes" id="UP001519363">
    <property type="component" value="Unassembled WGS sequence"/>
</dbReference>
<keyword evidence="2" id="KW-1133">Transmembrane helix</keyword>
<keyword evidence="2" id="KW-0812">Transmembrane</keyword>
<feature type="region of interest" description="Disordered" evidence="1">
    <location>
        <begin position="1"/>
        <end position="50"/>
    </location>
</feature>
<dbReference type="InterPro" id="IPR010539">
    <property type="entry name" value="BaxI_1-like"/>
</dbReference>
<dbReference type="PANTHER" id="PTHR41282:SF1">
    <property type="entry name" value="CONSERVED TRANSMEMBRANE PROTEIN-RELATED"/>
    <property type="match status" value="1"/>
</dbReference>
<evidence type="ECO:0000313" key="3">
    <source>
        <dbReference type="EMBL" id="MBP2476353.1"/>
    </source>
</evidence>
<feature type="compositionally biased region" description="Polar residues" evidence="1">
    <location>
        <begin position="1"/>
        <end position="14"/>
    </location>
</feature>
<protein>
    <submittedName>
        <fullName evidence="3">YccA/Bax inhibitor family protein</fullName>
    </submittedName>
</protein>
<dbReference type="PANTHER" id="PTHR41282">
    <property type="entry name" value="CONSERVED TRANSMEMBRANE PROTEIN-RELATED"/>
    <property type="match status" value="1"/>
</dbReference>
<keyword evidence="2" id="KW-0472">Membrane</keyword>
<feature type="transmembrane region" description="Helical" evidence="2">
    <location>
        <begin position="167"/>
        <end position="192"/>
    </location>
</feature>
<feature type="transmembrane region" description="Helical" evidence="2">
    <location>
        <begin position="111"/>
        <end position="128"/>
    </location>
</feature>
<gene>
    <name evidence="3" type="ORF">JOF53_005225</name>
</gene>
<feature type="transmembrane region" description="Helical" evidence="2">
    <location>
        <begin position="239"/>
        <end position="256"/>
    </location>
</feature>
<feature type="transmembrane region" description="Helical" evidence="2">
    <location>
        <begin position="66"/>
        <end position="99"/>
    </location>
</feature>
<feature type="transmembrane region" description="Helical" evidence="2">
    <location>
        <begin position="204"/>
        <end position="227"/>
    </location>
</feature>
<dbReference type="RefSeq" id="WP_086781728.1">
    <property type="nucleotide sequence ID" value="NZ_JAGIOO010000001.1"/>
</dbReference>
<keyword evidence="4" id="KW-1185">Reference proteome</keyword>
<evidence type="ECO:0000256" key="1">
    <source>
        <dbReference type="SAM" id="MobiDB-lite"/>
    </source>
</evidence>
<name>A0ABS5AIF8_9PSEU</name>
<feature type="compositionally biased region" description="Low complexity" evidence="1">
    <location>
        <begin position="33"/>
        <end position="42"/>
    </location>
</feature>
<evidence type="ECO:0000256" key="2">
    <source>
        <dbReference type="SAM" id="Phobius"/>
    </source>
</evidence>